<evidence type="ECO:0000256" key="4">
    <source>
        <dbReference type="SAM" id="MobiDB-lite"/>
    </source>
</evidence>
<evidence type="ECO:0000256" key="3">
    <source>
        <dbReference type="PROSITE-ProRule" id="PRU00023"/>
    </source>
</evidence>
<dbReference type="CDD" id="cd02249">
    <property type="entry name" value="ZZ"/>
    <property type="match status" value="1"/>
</dbReference>
<dbReference type="PROSITE" id="PS50297">
    <property type="entry name" value="ANK_REP_REGION"/>
    <property type="match status" value="5"/>
</dbReference>
<feature type="compositionally biased region" description="Basic and acidic residues" evidence="4">
    <location>
        <begin position="394"/>
        <end position="414"/>
    </location>
</feature>
<dbReference type="PANTHER" id="PTHR24126:SF14">
    <property type="entry name" value="ANK_REP_REGION DOMAIN-CONTAINING PROTEIN"/>
    <property type="match status" value="1"/>
</dbReference>
<dbReference type="SUPFAM" id="SSF140860">
    <property type="entry name" value="Pseudo ankyrin repeat-like"/>
    <property type="match status" value="1"/>
</dbReference>
<feature type="repeat" description="ANK" evidence="3">
    <location>
        <begin position="730"/>
        <end position="757"/>
    </location>
</feature>
<evidence type="ECO:0000313" key="6">
    <source>
        <dbReference type="Proteomes" id="UP000002489"/>
    </source>
</evidence>
<reference evidence="5" key="2">
    <citation type="submission" date="2025-08" db="UniProtKB">
        <authorList>
            <consortium name="EnsemblFungi"/>
        </authorList>
    </citation>
    <scope>IDENTIFICATION</scope>
    <source>
        <strain evidence="5">4287 / CBS 123668 / FGSC 9935 / NRRL 34936</strain>
    </source>
</reference>
<dbReference type="PANTHER" id="PTHR24126">
    <property type="entry name" value="ANKYRIN REPEAT, PH AND SEC7 DOMAIN CONTAINING PROTEIN SECG-RELATED"/>
    <property type="match status" value="1"/>
</dbReference>
<dbReference type="SMART" id="SM00248">
    <property type="entry name" value="ANK"/>
    <property type="match status" value="16"/>
</dbReference>
<feature type="repeat" description="ANK" evidence="3">
    <location>
        <begin position="1001"/>
        <end position="1037"/>
    </location>
</feature>
<dbReference type="Pfam" id="PF00023">
    <property type="entry name" value="Ank"/>
    <property type="match status" value="2"/>
</dbReference>
<evidence type="ECO:0000256" key="1">
    <source>
        <dbReference type="ARBA" id="ARBA00022737"/>
    </source>
</evidence>
<dbReference type="InterPro" id="IPR036770">
    <property type="entry name" value="Ankyrin_rpt-contain_sf"/>
</dbReference>
<evidence type="ECO:0000313" key="5">
    <source>
        <dbReference type="EnsemblFungi" id="FOXG_07514P0"/>
    </source>
</evidence>
<dbReference type="Gene3D" id="1.25.40.20">
    <property type="entry name" value="Ankyrin repeat-containing domain"/>
    <property type="match status" value="3"/>
</dbReference>
<feature type="region of interest" description="Disordered" evidence="4">
    <location>
        <begin position="382"/>
        <end position="429"/>
    </location>
</feature>
<reference evidence="6" key="1">
    <citation type="journal article" date="2012" name="Mol. Plant Microbe Interact.">
        <title>A highly conserved effector in Fusarium oxysporum is required for full virulence on Arabidopsis.</title>
        <authorList>
            <person name="Thatcher L.F."/>
            <person name="Gardiner D.M."/>
            <person name="Kazan K."/>
            <person name="Manners J."/>
        </authorList>
    </citation>
    <scope>NUCLEOTIDE SEQUENCE [LARGE SCALE GENOMIC DNA]</scope>
    <source>
        <strain evidence="6">Fo5176</strain>
    </source>
</reference>
<protein>
    <submittedName>
        <fullName evidence="5">Uncharacterized protein</fullName>
    </submittedName>
</protein>
<dbReference type="PRINTS" id="PR01415">
    <property type="entry name" value="ANKYRIN"/>
</dbReference>
<dbReference type="PROSITE" id="PS50088">
    <property type="entry name" value="ANK_REPEAT"/>
    <property type="match status" value="5"/>
</dbReference>
<sequence>MVWYAKCLTKTIVKVNDAFLGTQMLTQANFVNVVSNLHLEPSQQTGLRVALRKVINQASPVLPYLQADEDWQHPDLLDLPERAKTIIVHMRCSSGAEAATENASFFLNNRSGTYHPLLYMKFDAHDIRFNTCEAMLRTFIARISCNRLQTENTVSRTMDTLINFEALHRVTLFNEAERLQSIQEYVRTINYDPEEPIPFPVDMEASKLMKELDETERHEMVLRTCIDYIQDAAENPDDATLHLPYAIEFWPKHWQLVETSEKQVVDLFENDTVFEFWANSLVGLKNTLLKPPPKHIKPLPVAAHLGLTTVAETLLRRSLDQPESRDQALIEACRAGHVAVIRLLVRSYSDGLDFGDENLHEAARVAGNSYNSEALREIVNGLPEPPKTASVQECTRHEFEANSKPTKSQEKNDQQDNSSDGAMKGEQEVKVMKSEEHVSGPLDWLVMPMNRAVKSGMDDVVTRLLQLGVDPNPPKGITPYGNSFIYTAANTSNISCAKLLIEAGANPAARNDQGHTPLHTAIDWASGETVEFLLEHGASIEDEDPENRRALDMAASWGSFTALEIILQQKDEAISMGDLGMVKLLIEHGATIDKREAPPDEGWSRTPHIFQYLLEKGADPNARDSDDIPVIGAAVDGGHTNMVKWLVEASAEVNATYFEAKSTPLHEATAYPEMVRLLLQHGADISKVNAYSRTALNYAICANSLAAVQIMLEETKAKFDLGAANIEPDLRVAVSSGWTEVVEALLEAGADVNAIDEENKSLLACAMTKGASIDMIRKVLEYNPDLELKDNKQNTALHCINTSTSLDTVRLVVNAGGKLNVLNSENETPLIYAIRAQLDDVFSYMLRKEPALLNGSVALSKQSVTPLHEACRAGTLAMVRSLIEHQVEVNSTCKDVYGTPLIAATLRSDVASSGLASEIIALLLVNGADPKVPAGLFRYPLISACLACPNDTMKLLLNSDASPLDQDSLTRKPVHLSCYNSLDVLNLLEIPDSDFSARDIVGRVPLHYAVMRGDVELVQAVLERSKRAGIDIDVKDDDGWTPLLWAFRASPIWNHQLVDPVSTLQVVSLLVKNGADINAKGHGSGKDWTFHDVAYYHHAESIDMLLDQKSAASEGNSPAKKRGSLPVPPGDESWFCHCCLLESHGIYFKCSSCHDFTLCYKCHWSSSKTHPDHSSYIRHGSEWYDDSTSEQEKISEMGIDDDGRDEDVLLDREEILYEDFDSEMSDEASEH</sequence>
<dbReference type="InterPro" id="IPR002110">
    <property type="entry name" value="Ankyrin_rpt"/>
</dbReference>
<keyword evidence="1" id="KW-0677">Repeat</keyword>
<dbReference type="AlphaFoldDB" id="A0A0D2XU62"/>
<dbReference type="Proteomes" id="UP000002489">
    <property type="component" value="Unassembled WGS sequence"/>
</dbReference>
<evidence type="ECO:0000256" key="2">
    <source>
        <dbReference type="ARBA" id="ARBA00023043"/>
    </source>
</evidence>
<accession>A0A0D2XU62</accession>
<organism evidence="5 6">
    <name type="scientific">Fusarium oxysporum (strain Fo5176)</name>
    <name type="common">Fusarium vascular wilt</name>
    <dbReference type="NCBI Taxonomy" id="660025"/>
    <lineage>
        <taxon>Eukaryota</taxon>
        <taxon>Fungi</taxon>
        <taxon>Dikarya</taxon>
        <taxon>Ascomycota</taxon>
        <taxon>Pezizomycotina</taxon>
        <taxon>Sordariomycetes</taxon>
        <taxon>Hypocreomycetidae</taxon>
        <taxon>Hypocreales</taxon>
        <taxon>Nectriaceae</taxon>
        <taxon>Fusarium</taxon>
        <taxon>Fusarium oxysporum species complex</taxon>
    </lineage>
</organism>
<proteinExistence type="predicted"/>
<dbReference type="SUPFAM" id="SSF48403">
    <property type="entry name" value="Ankyrin repeat"/>
    <property type="match status" value="2"/>
</dbReference>
<dbReference type="EnsemblFungi" id="FOXG_07514T0">
    <property type="protein sequence ID" value="FOXG_07514P0"/>
    <property type="gene ID" value="FOXG_07514"/>
</dbReference>
<feature type="repeat" description="ANK" evidence="3">
    <location>
        <begin position="480"/>
        <end position="512"/>
    </location>
</feature>
<feature type="repeat" description="ANK" evidence="3">
    <location>
        <begin position="513"/>
        <end position="545"/>
    </location>
</feature>
<feature type="repeat" description="ANK" evidence="3">
    <location>
        <begin position="862"/>
        <end position="894"/>
    </location>
</feature>
<dbReference type="SUPFAM" id="SSF57850">
    <property type="entry name" value="RING/U-box"/>
    <property type="match status" value="1"/>
</dbReference>
<keyword evidence="2 3" id="KW-0040">ANK repeat</keyword>
<name>A0A0D2XU62_FUSOF</name>
<dbReference type="Pfam" id="PF12796">
    <property type="entry name" value="Ank_2"/>
    <property type="match status" value="4"/>
</dbReference>